<dbReference type="InterPro" id="IPR034294">
    <property type="entry name" value="Aquaporin_transptr"/>
</dbReference>
<evidence type="ECO:0000256" key="1">
    <source>
        <dbReference type="ARBA" id="ARBA00004141"/>
    </source>
</evidence>
<dbReference type="PRINTS" id="PR00783">
    <property type="entry name" value="MINTRINSICP"/>
</dbReference>
<reference evidence="8" key="1">
    <citation type="submission" date="2025-08" db="UniProtKB">
        <authorList>
            <consortium name="Ensembl"/>
        </authorList>
    </citation>
    <scope>IDENTIFICATION</scope>
</reference>
<dbReference type="SUPFAM" id="SSF81338">
    <property type="entry name" value="Aquaporin-like"/>
    <property type="match status" value="1"/>
</dbReference>
<dbReference type="InterPro" id="IPR022357">
    <property type="entry name" value="MIP_CS"/>
</dbReference>
<dbReference type="GO" id="GO:0006972">
    <property type="term" value="P:hyperosmotic response"/>
    <property type="evidence" value="ECO:0007669"/>
    <property type="project" value="TreeGrafter"/>
</dbReference>
<keyword evidence="9" id="KW-1185">Reference proteome</keyword>
<keyword evidence="5" id="KW-1133">Transmembrane helix</keyword>
<dbReference type="STRING" id="1676925.ENSPKIP00000011339"/>
<dbReference type="GO" id="GO:0035379">
    <property type="term" value="F:carbon dioxide transmembrane transporter activity"/>
    <property type="evidence" value="ECO:0007669"/>
    <property type="project" value="TreeGrafter"/>
</dbReference>
<evidence type="ECO:0000313" key="9">
    <source>
        <dbReference type="Proteomes" id="UP000261540"/>
    </source>
</evidence>
<dbReference type="Gene3D" id="1.20.1080.10">
    <property type="entry name" value="Glycerol uptake facilitator protein"/>
    <property type="match status" value="2"/>
</dbReference>
<evidence type="ECO:0000256" key="2">
    <source>
        <dbReference type="ARBA" id="ARBA00006175"/>
    </source>
</evidence>
<dbReference type="GO" id="GO:0016020">
    <property type="term" value="C:membrane"/>
    <property type="evidence" value="ECO:0007669"/>
    <property type="project" value="UniProtKB-SubCell"/>
</dbReference>
<comment type="similarity">
    <text evidence="2 7">Belongs to the MIP/aquaporin (TC 1.A.8) family.</text>
</comment>
<evidence type="ECO:0000313" key="8">
    <source>
        <dbReference type="Ensembl" id="ENSPKIP00000011339.1"/>
    </source>
</evidence>
<dbReference type="GO" id="GO:0003097">
    <property type="term" value="P:renal water transport"/>
    <property type="evidence" value="ECO:0007669"/>
    <property type="project" value="TreeGrafter"/>
</dbReference>
<proteinExistence type="inferred from homology"/>
<keyword evidence="3 7" id="KW-0813">Transport</keyword>
<dbReference type="GO" id="GO:0008519">
    <property type="term" value="F:ammonium channel activity"/>
    <property type="evidence" value="ECO:0007669"/>
    <property type="project" value="TreeGrafter"/>
</dbReference>
<keyword evidence="4 7" id="KW-0812">Transmembrane</keyword>
<dbReference type="GO" id="GO:0015168">
    <property type="term" value="F:glycerol transmembrane transporter activity"/>
    <property type="evidence" value="ECO:0007669"/>
    <property type="project" value="TreeGrafter"/>
</dbReference>
<dbReference type="AlphaFoldDB" id="A0A3B3QZK1"/>
<reference evidence="8" key="2">
    <citation type="submission" date="2025-09" db="UniProtKB">
        <authorList>
            <consortium name="Ensembl"/>
        </authorList>
    </citation>
    <scope>IDENTIFICATION</scope>
</reference>
<dbReference type="Proteomes" id="UP000261540">
    <property type="component" value="Unplaced"/>
</dbReference>
<keyword evidence="6" id="KW-0472">Membrane</keyword>
<comment type="subcellular location">
    <subcellularLocation>
        <location evidence="1">Membrane</location>
        <topology evidence="1">Multi-pass membrane protein</topology>
    </subcellularLocation>
</comment>
<organism evidence="8 9">
    <name type="scientific">Paramormyrops kingsleyae</name>
    <dbReference type="NCBI Taxonomy" id="1676925"/>
    <lineage>
        <taxon>Eukaryota</taxon>
        <taxon>Metazoa</taxon>
        <taxon>Chordata</taxon>
        <taxon>Craniata</taxon>
        <taxon>Vertebrata</taxon>
        <taxon>Euteleostomi</taxon>
        <taxon>Actinopterygii</taxon>
        <taxon>Neopterygii</taxon>
        <taxon>Teleostei</taxon>
        <taxon>Osteoglossocephala</taxon>
        <taxon>Osteoglossomorpha</taxon>
        <taxon>Osteoglossiformes</taxon>
        <taxon>Mormyridae</taxon>
        <taxon>Paramormyrops</taxon>
    </lineage>
</organism>
<evidence type="ECO:0000256" key="6">
    <source>
        <dbReference type="ARBA" id="ARBA00023136"/>
    </source>
</evidence>
<dbReference type="PANTHER" id="PTHR19139">
    <property type="entry name" value="AQUAPORIN TRANSPORTER"/>
    <property type="match status" value="1"/>
</dbReference>
<evidence type="ECO:0000256" key="3">
    <source>
        <dbReference type="ARBA" id="ARBA00022448"/>
    </source>
</evidence>
<dbReference type="Pfam" id="PF00230">
    <property type="entry name" value="MIP"/>
    <property type="match status" value="2"/>
</dbReference>
<dbReference type="InterPro" id="IPR023271">
    <property type="entry name" value="Aquaporin-like"/>
</dbReference>
<dbReference type="PROSITE" id="PS00221">
    <property type="entry name" value="MIP"/>
    <property type="match status" value="1"/>
</dbReference>
<sequence length="222" mass="23861">MLKGVWKLRFLRGVLCQSLGTTFFSFASLASRALWPNDRALADEHVSLPSGISLTIRLACFGPAAPGGVHLNPAVTLALAAGLRISPWKAILYVGGAVTGGCKRLWGRSAPLCHQGALNQVSTISLSDGNLQTEMIALVNHTYDKLDFFHPLCCLQIGLTGCGMNPVRSFGPAVVTLNFHSHWVPLLILPAMYFDSFVFSSPDREHCMTHCSNPAGVDLLTG</sequence>
<dbReference type="PANTHER" id="PTHR19139:SF161">
    <property type="entry name" value="AQUAPORIN-1"/>
    <property type="match status" value="1"/>
</dbReference>
<accession>A0A3B3QZK1</accession>
<evidence type="ECO:0000256" key="5">
    <source>
        <dbReference type="ARBA" id="ARBA00022989"/>
    </source>
</evidence>
<protein>
    <submittedName>
        <fullName evidence="8">Uncharacterized protein</fullName>
    </submittedName>
</protein>
<evidence type="ECO:0000256" key="7">
    <source>
        <dbReference type="RuleBase" id="RU000477"/>
    </source>
</evidence>
<dbReference type="GO" id="GO:0015250">
    <property type="term" value="F:water channel activity"/>
    <property type="evidence" value="ECO:0007669"/>
    <property type="project" value="TreeGrafter"/>
</dbReference>
<name>A0A3B3QZK1_9TELE</name>
<evidence type="ECO:0000256" key="4">
    <source>
        <dbReference type="ARBA" id="ARBA00022692"/>
    </source>
</evidence>
<dbReference type="InterPro" id="IPR000425">
    <property type="entry name" value="MIP"/>
</dbReference>
<dbReference type="Ensembl" id="ENSPKIT00000023280.1">
    <property type="protein sequence ID" value="ENSPKIP00000011339.1"/>
    <property type="gene ID" value="ENSPKIG00000018479.1"/>
</dbReference>